<dbReference type="AlphaFoldDB" id="M2BT01"/>
<accession>M2BT01</accession>
<dbReference type="HOGENOM" id="CLU_2511705_0_0_12"/>
<comment type="caution">
    <text evidence="1">The sequence shown here is derived from an EMBL/GenBank/DDBJ whole genome shotgun (WGS) entry which is preliminary data.</text>
</comment>
<dbReference type="PATRIC" id="fig|999437.3.peg.70"/>
<proteinExistence type="predicted"/>
<organism evidence="1 2">
    <name type="scientific">Treponema denticola SP33</name>
    <dbReference type="NCBI Taxonomy" id="999437"/>
    <lineage>
        <taxon>Bacteria</taxon>
        <taxon>Pseudomonadati</taxon>
        <taxon>Spirochaetota</taxon>
        <taxon>Spirochaetia</taxon>
        <taxon>Spirochaetales</taxon>
        <taxon>Treponemataceae</taxon>
        <taxon>Treponema</taxon>
    </lineage>
</organism>
<evidence type="ECO:0000313" key="1">
    <source>
        <dbReference type="EMBL" id="EMB28217.1"/>
    </source>
</evidence>
<name>M2BT01_TREDN</name>
<gene>
    <name evidence="1" type="ORF">HMPREF9733_00070</name>
</gene>
<reference evidence="1 2" key="1">
    <citation type="submission" date="2012-01" db="EMBL/GenBank/DDBJ databases">
        <title>The Genome Sequence of Treponema denticola SP33.</title>
        <authorList>
            <consortium name="The Broad Institute Genome Sequencing Platform"/>
            <person name="Earl A."/>
            <person name="Ward D."/>
            <person name="Feldgarden M."/>
            <person name="Gevers D."/>
            <person name="Blanton J.M."/>
            <person name="Fenno C.J."/>
            <person name="Baranova O.V."/>
            <person name="Mathney J."/>
            <person name="Dewhirst F.E."/>
            <person name="Izard J."/>
            <person name="Young S.K."/>
            <person name="Zeng Q."/>
            <person name="Gargeya S."/>
            <person name="Fitzgerald M."/>
            <person name="Haas B."/>
            <person name="Abouelleil A."/>
            <person name="Alvarado L."/>
            <person name="Arachchi H.M."/>
            <person name="Berlin A."/>
            <person name="Chapman S.B."/>
            <person name="Gearin G."/>
            <person name="Goldberg J."/>
            <person name="Griggs A."/>
            <person name="Gujja S."/>
            <person name="Hansen M."/>
            <person name="Heiman D."/>
            <person name="Howarth C."/>
            <person name="Larimer J."/>
            <person name="Lui A."/>
            <person name="MacDonald P.J.P."/>
            <person name="McCowen C."/>
            <person name="Montmayeur A."/>
            <person name="Murphy C."/>
            <person name="Neiman D."/>
            <person name="Pearson M."/>
            <person name="Priest M."/>
            <person name="Roberts A."/>
            <person name="Saif S."/>
            <person name="Shea T."/>
            <person name="Sisk P."/>
            <person name="Stolte C."/>
            <person name="Sykes S."/>
            <person name="Wortman J."/>
            <person name="Nusbaum C."/>
            <person name="Birren B."/>
        </authorList>
    </citation>
    <scope>NUCLEOTIDE SEQUENCE [LARGE SCALE GENOMIC DNA]</scope>
    <source>
        <strain evidence="1 2">SP33</strain>
    </source>
</reference>
<sequence>MSYNILNFMLTGKLILNFINFLYHIHTKILLYEVKSGTPLLNKYTFADCILLLRSQPKYIAIRQTFTDFADSLCKKNNISKEVYL</sequence>
<dbReference type="EMBL" id="AGDZ01000003">
    <property type="protein sequence ID" value="EMB28217.1"/>
    <property type="molecule type" value="Genomic_DNA"/>
</dbReference>
<protein>
    <submittedName>
        <fullName evidence="1">Uncharacterized protein</fullName>
    </submittedName>
</protein>
<evidence type="ECO:0000313" key="2">
    <source>
        <dbReference type="Proteomes" id="UP000016183"/>
    </source>
</evidence>
<dbReference type="Proteomes" id="UP000016183">
    <property type="component" value="Unassembled WGS sequence"/>
</dbReference>